<name>A0ABT3RW70_9BACT</name>
<evidence type="ECO:0000313" key="2">
    <source>
        <dbReference type="EMBL" id="MCX2746029.1"/>
    </source>
</evidence>
<sequence length="153" mass="17658">MKTWLFKIFAGLILAILVISIYWYLNSKIADPDFHQLVNSTLRQRVEKDSSIVKRNPDILVSKFTFNNVVFFDKSGSTAKLHSIDFIQQGRNKYEEILLELPNGELDIIYKKDDLKKEINYSGSDYNVSIYNGNIKIVEKYGGNKIVFIGVQE</sequence>
<protein>
    <submittedName>
        <fullName evidence="2">Uncharacterized protein</fullName>
    </submittedName>
</protein>
<evidence type="ECO:0000256" key="1">
    <source>
        <dbReference type="SAM" id="Phobius"/>
    </source>
</evidence>
<keyword evidence="3" id="KW-1185">Reference proteome</keyword>
<accession>A0ABT3RW70</accession>
<keyword evidence="1" id="KW-0472">Membrane</keyword>
<reference evidence="2 3" key="1">
    <citation type="submission" date="2022-11" db="EMBL/GenBank/DDBJ databases">
        <title>The characterization of three novel Bacteroidetes species and genomic analysis of their roles in tidal elemental geochemical cycles.</title>
        <authorList>
            <person name="Ma K."/>
        </authorList>
    </citation>
    <scope>NUCLEOTIDE SEQUENCE [LARGE SCALE GENOMIC DNA]</scope>
    <source>
        <strain evidence="2 3">M17</strain>
    </source>
</reference>
<keyword evidence="1" id="KW-1133">Transmembrane helix</keyword>
<proteinExistence type="predicted"/>
<evidence type="ECO:0000313" key="3">
    <source>
        <dbReference type="Proteomes" id="UP001209885"/>
    </source>
</evidence>
<dbReference type="Proteomes" id="UP001209885">
    <property type="component" value="Unassembled WGS sequence"/>
</dbReference>
<gene>
    <name evidence="2" type="ORF">OO013_19270</name>
</gene>
<comment type="caution">
    <text evidence="2">The sequence shown here is derived from an EMBL/GenBank/DDBJ whole genome shotgun (WGS) entry which is preliminary data.</text>
</comment>
<dbReference type="RefSeq" id="WP_266058694.1">
    <property type="nucleotide sequence ID" value="NZ_JAPFQN010000013.1"/>
</dbReference>
<keyword evidence="1" id="KW-0812">Transmembrane</keyword>
<dbReference type="EMBL" id="JAPFQN010000013">
    <property type="protein sequence ID" value="MCX2746029.1"/>
    <property type="molecule type" value="Genomic_DNA"/>
</dbReference>
<feature type="transmembrane region" description="Helical" evidence="1">
    <location>
        <begin position="6"/>
        <end position="25"/>
    </location>
</feature>
<organism evidence="2 3">
    <name type="scientific">Mangrovivirga halotolerans</name>
    <dbReference type="NCBI Taxonomy" id="2993936"/>
    <lineage>
        <taxon>Bacteria</taxon>
        <taxon>Pseudomonadati</taxon>
        <taxon>Bacteroidota</taxon>
        <taxon>Cytophagia</taxon>
        <taxon>Cytophagales</taxon>
        <taxon>Mangrovivirgaceae</taxon>
        <taxon>Mangrovivirga</taxon>
    </lineage>
</organism>